<evidence type="ECO:0000256" key="1">
    <source>
        <dbReference type="SAM" id="SignalP"/>
    </source>
</evidence>
<comment type="caution">
    <text evidence="2">The sequence shown here is derived from an EMBL/GenBank/DDBJ whole genome shotgun (WGS) entry which is preliminary data.</text>
</comment>
<proteinExistence type="predicted"/>
<evidence type="ECO:0000313" key="2">
    <source>
        <dbReference type="EMBL" id="OAQ83293.1"/>
    </source>
</evidence>
<organism evidence="2 3">
    <name type="scientific">Purpureocillium lilacinum</name>
    <name type="common">Paecilomyces lilacinus</name>
    <dbReference type="NCBI Taxonomy" id="33203"/>
    <lineage>
        <taxon>Eukaryota</taxon>
        <taxon>Fungi</taxon>
        <taxon>Dikarya</taxon>
        <taxon>Ascomycota</taxon>
        <taxon>Pezizomycotina</taxon>
        <taxon>Sordariomycetes</taxon>
        <taxon>Hypocreomycetidae</taxon>
        <taxon>Hypocreales</taxon>
        <taxon>Ophiocordycipitaceae</taxon>
        <taxon>Purpureocillium</taxon>
    </lineage>
</organism>
<accession>A0A179H194</accession>
<gene>
    <name evidence="2" type="ORF">VFPFJ_09096</name>
</gene>
<name>A0A179H194_PURLI</name>
<evidence type="ECO:0000313" key="3">
    <source>
        <dbReference type="Proteomes" id="UP000078340"/>
    </source>
</evidence>
<evidence type="ECO:0008006" key="4">
    <source>
        <dbReference type="Google" id="ProtNLM"/>
    </source>
</evidence>
<feature type="chain" id="PRO_5008103153" description="Secreted protein" evidence="1">
    <location>
        <begin position="19"/>
        <end position="91"/>
    </location>
</feature>
<dbReference type="EMBL" id="LSBI01000008">
    <property type="protein sequence ID" value="OAQ83293.1"/>
    <property type="molecule type" value="Genomic_DNA"/>
</dbReference>
<feature type="signal peptide" evidence="1">
    <location>
        <begin position="1"/>
        <end position="18"/>
    </location>
</feature>
<sequence length="91" mass="9554">MLRLAAAAAVLAWVCACACTCACVRKSSSCGNRGGGGARAAAVQRKRAALEFGRARRAAALNACDPPLCAARATREFFFPPLAGRWIWAIE</sequence>
<protein>
    <recommendedName>
        <fullName evidence="4">Secreted protein</fullName>
    </recommendedName>
</protein>
<dbReference type="Proteomes" id="UP000078340">
    <property type="component" value="Unassembled WGS sequence"/>
</dbReference>
<reference evidence="2 3" key="1">
    <citation type="submission" date="2016-02" db="EMBL/GenBank/DDBJ databases">
        <title>Biosynthesis of antibiotic leucinostatins and their inhibition on Phytophthora in bio-control Purpureocillium lilacinum.</title>
        <authorList>
            <person name="Wang G."/>
            <person name="Liu Z."/>
            <person name="Lin R."/>
            <person name="Li E."/>
            <person name="Mao Z."/>
            <person name="Ling J."/>
            <person name="Yin W."/>
            <person name="Xie B."/>
        </authorList>
    </citation>
    <scope>NUCLEOTIDE SEQUENCE [LARGE SCALE GENOMIC DNA]</scope>
    <source>
        <strain evidence="2">PLFJ-1</strain>
    </source>
</reference>
<keyword evidence="1" id="KW-0732">Signal</keyword>
<dbReference type="AlphaFoldDB" id="A0A179H194"/>
<dbReference type="PROSITE" id="PS51257">
    <property type="entry name" value="PROKAR_LIPOPROTEIN"/>
    <property type="match status" value="1"/>
</dbReference>